<keyword evidence="15" id="KW-1185">Reference proteome</keyword>
<keyword evidence="7" id="KW-0328">Glycosyltransferase</keyword>
<dbReference type="RefSeq" id="WP_167927150.1">
    <property type="nucleotide sequence ID" value="NZ_JAATVY010000017.1"/>
</dbReference>
<dbReference type="Proteomes" id="UP000722989">
    <property type="component" value="Unassembled WGS sequence"/>
</dbReference>
<evidence type="ECO:0000313" key="15">
    <source>
        <dbReference type="Proteomes" id="UP000722989"/>
    </source>
</evidence>
<dbReference type="InterPro" id="IPR001173">
    <property type="entry name" value="Glyco_trans_2-like"/>
</dbReference>
<feature type="transmembrane region" description="Helical" evidence="12">
    <location>
        <begin position="332"/>
        <end position="353"/>
    </location>
</feature>
<proteinExistence type="inferred from homology"/>
<reference evidence="14 15" key="1">
    <citation type="submission" date="2020-03" db="EMBL/GenBank/DDBJ databases">
        <title>WGS of the type strain of Planosporangium spp.</title>
        <authorList>
            <person name="Thawai C."/>
        </authorList>
    </citation>
    <scope>NUCLEOTIDE SEQUENCE [LARGE SCALE GENOMIC DNA]</scope>
    <source>
        <strain evidence="14 15">TBRC 5610</strain>
    </source>
</reference>
<dbReference type="InterPro" id="IPR050321">
    <property type="entry name" value="Glycosyltr_2/OpgH_subfam"/>
</dbReference>
<dbReference type="Gene3D" id="3.90.550.10">
    <property type="entry name" value="Spore Coat Polysaccharide Biosynthesis Protein SpsA, Chain A"/>
    <property type="match status" value="1"/>
</dbReference>
<evidence type="ECO:0000256" key="2">
    <source>
        <dbReference type="ARBA" id="ARBA00005001"/>
    </source>
</evidence>
<feature type="transmembrane region" description="Helical" evidence="12">
    <location>
        <begin position="38"/>
        <end position="56"/>
    </location>
</feature>
<evidence type="ECO:0000256" key="12">
    <source>
        <dbReference type="SAM" id="Phobius"/>
    </source>
</evidence>
<keyword evidence="11 12" id="KW-0472">Membrane</keyword>
<name>A0ABX0Y4D3_9ACTN</name>
<organism evidence="14 15">
    <name type="scientific">Planosporangium thailandense</name>
    <dbReference type="NCBI Taxonomy" id="765197"/>
    <lineage>
        <taxon>Bacteria</taxon>
        <taxon>Bacillati</taxon>
        <taxon>Actinomycetota</taxon>
        <taxon>Actinomycetes</taxon>
        <taxon>Micromonosporales</taxon>
        <taxon>Micromonosporaceae</taxon>
        <taxon>Planosporangium</taxon>
    </lineage>
</organism>
<evidence type="ECO:0000256" key="5">
    <source>
        <dbReference type="ARBA" id="ARBA00022475"/>
    </source>
</evidence>
<dbReference type="EMBL" id="JAATVY010000017">
    <property type="protein sequence ID" value="NJC72234.1"/>
    <property type="molecule type" value="Genomic_DNA"/>
</dbReference>
<evidence type="ECO:0000256" key="9">
    <source>
        <dbReference type="ARBA" id="ARBA00022692"/>
    </source>
</evidence>
<dbReference type="SUPFAM" id="SSF53448">
    <property type="entry name" value="Nucleotide-diphospho-sugar transferases"/>
    <property type="match status" value="1"/>
</dbReference>
<accession>A0ABX0Y4D3</accession>
<feature type="transmembrane region" description="Helical" evidence="12">
    <location>
        <begin position="470"/>
        <end position="489"/>
    </location>
</feature>
<dbReference type="InterPro" id="IPR029044">
    <property type="entry name" value="Nucleotide-diphossugar_trans"/>
</dbReference>
<feature type="domain" description="Glycosyltransferase 2-like" evidence="13">
    <location>
        <begin position="170"/>
        <end position="364"/>
    </location>
</feature>
<evidence type="ECO:0000256" key="1">
    <source>
        <dbReference type="ARBA" id="ARBA00004429"/>
    </source>
</evidence>
<gene>
    <name evidence="14" type="ORF">HC031_21295</name>
</gene>
<evidence type="ECO:0000256" key="3">
    <source>
        <dbReference type="ARBA" id="ARBA00009337"/>
    </source>
</evidence>
<dbReference type="PANTHER" id="PTHR43867">
    <property type="entry name" value="CELLULOSE SYNTHASE CATALYTIC SUBUNIT A [UDP-FORMING]"/>
    <property type="match status" value="1"/>
</dbReference>
<evidence type="ECO:0000256" key="11">
    <source>
        <dbReference type="ARBA" id="ARBA00023136"/>
    </source>
</evidence>
<evidence type="ECO:0000259" key="13">
    <source>
        <dbReference type="Pfam" id="PF13632"/>
    </source>
</evidence>
<keyword evidence="6" id="KW-0997">Cell inner membrane</keyword>
<evidence type="ECO:0000313" key="14">
    <source>
        <dbReference type="EMBL" id="NJC72234.1"/>
    </source>
</evidence>
<protein>
    <recommendedName>
        <fullName evidence="4">Glucans biosynthesis glucosyltransferase H</fullName>
    </recommendedName>
</protein>
<comment type="subcellular location">
    <subcellularLocation>
        <location evidence="1">Cell inner membrane</location>
        <topology evidence="1">Multi-pass membrane protein</topology>
    </subcellularLocation>
</comment>
<comment type="pathway">
    <text evidence="2">Glycan metabolism; osmoregulated periplasmic glucan (OPG) biosynthesis.</text>
</comment>
<evidence type="ECO:0000256" key="8">
    <source>
        <dbReference type="ARBA" id="ARBA00022679"/>
    </source>
</evidence>
<comment type="caution">
    <text evidence="14">The sequence shown here is derived from an EMBL/GenBank/DDBJ whole genome shotgun (WGS) entry which is preliminary data.</text>
</comment>
<evidence type="ECO:0000256" key="6">
    <source>
        <dbReference type="ARBA" id="ARBA00022519"/>
    </source>
</evidence>
<keyword evidence="8" id="KW-0808">Transferase</keyword>
<keyword evidence="10 12" id="KW-1133">Transmembrane helix</keyword>
<evidence type="ECO:0000256" key="10">
    <source>
        <dbReference type="ARBA" id="ARBA00022989"/>
    </source>
</evidence>
<feature type="transmembrane region" description="Helical" evidence="12">
    <location>
        <begin position="365"/>
        <end position="385"/>
    </location>
</feature>
<keyword evidence="5" id="KW-1003">Cell membrane</keyword>
<comment type="similarity">
    <text evidence="3">Belongs to the glycosyltransferase 2 family. OpgH subfamily.</text>
</comment>
<dbReference type="PANTHER" id="PTHR43867:SF5">
    <property type="entry name" value="GLUCANS BIOSYNTHESIS GLUCOSYLTRANSFERASE H"/>
    <property type="match status" value="1"/>
</dbReference>
<sequence>MKKSSRVYVLILGLWAVTISLAVPAVVEQVELAMHRHWYLGALTAASGLFIAYFWLNGVKDIVYTLYYHLIYRRRTADVPRRGAAADPPRVVLVYCTCNDFSAESLRVSMRQRYPNYETVILDDSRDPRYLAEIDRFAAEHGIRVVRRADRSGFKAGNLNNFLRTADFDYFVILDSDEIIPPDYIDRSLDYFAHYGNAGIVQANHVATRNRNRFMRVFSIGVDSHWIAYQSVKNQHGFLSLLGHGAMVSRECYRAAGGFPHVVAEDLCFSIAARNAGYYTVFAPDIECEEEYPVNYLAFKKRHSKWTQGNMEFIKKYTWTIQRSAMTWFEKLDIYLFTYSLPLTALFSLYVAIHVVILPALHYSVIYPLWMLAPTVAFLLAPMLNDAIFHFRRMRKTALLSYLAHTILLYGSMYFISLRSSISSAFGKSTFIVTPKEDHRTSLREALRINRGEMVFGVGLAATALALTDSVLPVLLLAVPSVFCFYLALMHNATPASGGPLPPLTHTPAPVDRVAIEEPVGVGAE</sequence>
<keyword evidence="9 12" id="KW-0812">Transmembrane</keyword>
<evidence type="ECO:0000256" key="7">
    <source>
        <dbReference type="ARBA" id="ARBA00022676"/>
    </source>
</evidence>
<dbReference type="Pfam" id="PF13632">
    <property type="entry name" value="Glyco_trans_2_3"/>
    <property type="match status" value="1"/>
</dbReference>
<feature type="transmembrane region" description="Helical" evidence="12">
    <location>
        <begin position="397"/>
        <end position="416"/>
    </location>
</feature>
<evidence type="ECO:0000256" key="4">
    <source>
        <dbReference type="ARBA" id="ARBA00020585"/>
    </source>
</evidence>